<protein>
    <submittedName>
        <fullName evidence="1">Uncharacterized protein</fullName>
    </submittedName>
</protein>
<sequence length="36" mass="4226">MPMRENSQQMQNNELMRRMFEMQSAVQNNKALGGQP</sequence>
<dbReference type="EMBL" id="LR797033">
    <property type="protein sequence ID" value="CAB4183399.1"/>
    <property type="molecule type" value="Genomic_DNA"/>
</dbReference>
<gene>
    <name evidence="1" type="ORF">UFOVP1091_56</name>
</gene>
<organism evidence="1">
    <name type="scientific">uncultured Caudovirales phage</name>
    <dbReference type="NCBI Taxonomy" id="2100421"/>
    <lineage>
        <taxon>Viruses</taxon>
        <taxon>Duplodnaviria</taxon>
        <taxon>Heunggongvirae</taxon>
        <taxon>Uroviricota</taxon>
        <taxon>Caudoviricetes</taxon>
        <taxon>Peduoviridae</taxon>
        <taxon>Maltschvirus</taxon>
        <taxon>Maltschvirus maltsch</taxon>
    </lineage>
</organism>
<name>A0A6J5QFY0_9CAUD</name>
<proteinExistence type="predicted"/>
<reference evidence="1" key="1">
    <citation type="submission" date="2020-05" db="EMBL/GenBank/DDBJ databases">
        <authorList>
            <person name="Chiriac C."/>
            <person name="Salcher M."/>
            <person name="Ghai R."/>
            <person name="Kavagutti S V."/>
        </authorList>
    </citation>
    <scope>NUCLEOTIDE SEQUENCE</scope>
</reference>
<accession>A0A6J5QFY0</accession>
<evidence type="ECO:0000313" key="1">
    <source>
        <dbReference type="EMBL" id="CAB4183399.1"/>
    </source>
</evidence>